<dbReference type="SUPFAM" id="SSF75217">
    <property type="entry name" value="alpha/beta knot"/>
    <property type="match status" value="1"/>
</dbReference>
<dbReference type="InterPro" id="IPR051259">
    <property type="entry name" value="rRNA_Methyltransferase"/>
</dbReference>
<dbReference type="EMBL" id="RBKU01000001">
    <property type="protein sequence ID" value="RKR82761.1"/>
    <property type="molecule type" value="Genomic_DNA"/>
</dbReference>
<keyword evidence="2 5" id="KW-0489">Methyltransferase</keyword>
<dbReference type="InterPro" id="IPR013123">
    <property type="entry name" value="SpoU_subst-bd"/>
</dbReference>
<evidence type="ECO:0000313" key="5">
    <source>
        <dbReference type="EMBL" id="RKR82761.1"/>
    </source>
</evidence>
<dbReference type="PANTHER" id="PTHR43191:SF2">
    <property type="entry name" value="RRNA METHYLTRANSFERASE 3, MITOCHONDRIAL"/>
    <property type="match status" value="1"/>
</dbReference>
<dbReference type="InterPro" id="IPR029026">
    <property type="entry name" value="tRNA_m1G_MTases_N"/>
</dbReference>
<dbReference type="GO" id="GO:0003723">
    <property type="term" value="F:RNA binding"/>
    <property type="evidence" value="ECO:0007669"/>
    <property type="project" value="InterPro"/>
</dbReference>
<dbReference type="InterPro" id="IPR001537">
    <property type="entry name" value="SpoU_MeTrfase"/>
</dbReference>
<dbReference type="GO" id="GO:0006396">
    <property type="term" value="P:RNA processing"/>
    <property type="evidence" value="ECO:0007669"/>
    <property type="project" value="InterPro"/>
</dbReference>
<dbReference type="InterPro" id="IPR029064">
    <property type="entry name" value="Ribosomal_eL30-like_sf"/>
</dbReference>
<evidence type="ECO:0000313" key="6">
    <source>
        <dbReference type="Proteomes" id="UP000268007"/>
    </source>
</evidence>
<accession>A0A495J284</accession>
<comment type="caution">
    <text evidence="5">The sequence shown here is derived from an EMBL/GenBank/DDBJ whole genome shotgun (WGS) entry which is preliminary data.</text>
</comment>
<dbReference type="GO" id="GO:0005737">
    <property type="term" value="C:cytoplasm"/>
    <property type="evidence" value="ECO:0007669"/>
    <property type="project" value="UniProtKB-ARBA"/>
</dbReference>
<evidence type="ECO:0000256" key="1">
    <source>
        <dbReference type="ARBA" id="ARBA00007228"/>
    </source>
</evidence>
<evidence type="ECO:0000259" key="4">
    <source>
        <dbReference type="SMART" id="SM00967"/>
    </source>
</evidence>
<feature type="domain" description="RNA 2-O ribose methyltransferase substrate binding" evidence="4">
    <location>
        <begin position="26"/>
        <end position="95"/>
    </location>
</feature>
<evidence type="ECO:0000256" key="3">
    <source>
        <dbReference type="ARBA" id="ARBA00022679"/>
    </source>
</evidence>
<organism evidence="5 6">
    <name type="scientific">Mucilaginibacter gracilis</name>
    <dbReference type="NCBI Taxonomy" id="423350"/>
    <lineage>
        <taxon>Bacteria</taxon>
        <taxon>Pseudomonadati</taxon>
        <taxon>Bacteroidota</taxon>
        <taxon>Sphingobacteriia</taxon>
        <taxon>Sphingobacteriales</taxon>
        <taxon>Sphingobacteriaceae</taxon>
        <taxon>Mucilaginibacter</taxon>
    </lineage>
</organism>
<dbReference type="CDD" id="cd18109">
    <property type="entry name" value="SpoU-like_RNA-MTase"/>
    <property type="match status" value="1"/>
</dbReference>
<dbReference type="OrthoDB" id="9785673at2"/>
<evidence type="ECO:0000256" key="2">
    <source>
        <dbReference type="ARBA" id="ARBA00022603"/>
    </source>
</evidence>
<dbReference type="Proteomes" id="UP000268007">
    <property type="component" value="Unassembled WGS sequence"/>
</dbReference>
<dbReference type="GO" id="GO:0008173">
    <property type="term" value="F:RNA methyltransferase activity"/>
    <property type="evidence" value="ECO:0007669"/>
    <property type="project" value="InterPro"/>
</dbReference>
<dbReference type="RefSeq" id="WP_121198332.1">
    <property type="nucleotide sequence ID" value="NZ_RBKU01000001.1"/>
</dbReference>
<dbReference type="GO" id="GO:0032259">
    <property type="term" value="P:methylation"/>
    <property type="evidence" value="ECO:0007669"/>
    <property type="project" value="UniProtKB-KW"/>
</dbReference>
<dbReference type="Gene3D" id="3.40.1280.10">
    <property type="match status" value="1"/>
</dbReference>
<gene>
    <name evidence="5" type="ORF">BDD43_2947</name>
</gene>
<keyword evidence="6" id="KW-1185">Reference proteome</keyword>
<reference evidence="5 6" key="1">
    <citation type="submission" date="2018-10" db="EMBL/GenBank/DDBJ databases">
        <title>Genomic Encyclopedia of Archaeal and Bacterial Type Strains, Phase II (KMG-II): from individual species to whole genera.</title>
        <authorList>
            <person name="Goeker M."/>
        </authorList>
    </citation>
    <scope>NUCLEOTIDE SEQUENCE [LARGE SCALE GENOMIC DNA]</scope>
    <source>
        <strain evidence="5 6">DSM 18602</strain>
    </source>
</reference>
<proteinExistence type="inferred from homology"/>
<name>A0A495J284_9SPHI</name>
<dbReference type="SUPFAM" id="SSF55315">
    <property type="entry name" value="L30e-like"/>
    <property type="match status" value="1"/>
</dbReference>
<protein>
    <submittedName>
        <fullName evidence="5">TrmH family RNA methyltransferase</fullName>
    </submittedName>
</protein>
<dbReference type="InterPro" id="IPR053888">
    <property type="entry name" value="MRM3-like_sub_bind"/>
</dbReference>
<comment type="similarity">
    <text evidence="1">Belongs to the class IV-like SAM-binding methyltransferase superfamily. RNA methyltransferase TrmH family.</text>
</comment>
<sequence length="253" mass="27923">MLSKSQISFLKSLQQKKIRKTHGVFLAEGIKSITEFIYSDYKVETLYHTPSFVPKLPNLSQKINFEQTSATDLAKFSSLTTPQEVIALIKIPQWPALLTQNLQQGFSIVLDGIQDPGNLGTIIRTADWFGIKNIICSEDTVDVYNPKVVQATMGSLSRIRVHYTDLNDLLKTTQLPIFGALLNGQNIYNTNFGSHGLIIMGNEGNGIRPEIAALIQQPVTIPLLGKAESLNVAIATAIFCSEVSRGQYVNKTI</sequence>
<dbReference type="SMART" id="SM00967">
    <property type="entry name" value="SpoU_sub_bind"/>
    <property type="match status" value="1"/>
</dbReference>
<keyword evidence="3 5" id="KW-0808">Transferase</keyword>
<dbReference type="Pfam" id="PF00588">
    <property type="entry name" value="SpoU_methylase"/>
    <property type="match status" value="1"/>
</dbReference>
<dbReference type="Gene3D" id="3.30.1330.30">
    <property type="match status" value="1"/>
</dbReference>
<dbReference type="InterPro" id="IPR029028">
    <property type="entry name" value="Alpha/beta_knot_MTases"/>
</dbReference>
<dbReference type="PANTHER" id="PTHR43191">
    <property type="entry name" value="RRNA METHYLTRANSFERASE 3"/>
    <property type="match status" value="1"/>
</dbReference>
<dbReference type="AlphaFoldDB" id="A0A495J284"/>
<dbReference type="Pfam" id="PF22435">
    <property type="entry name" value="MRM3-like_sub_bind"/>
    <property type="match status" value="1"/>
</dbReference>